<comment type="caution">
    <text evidence="2">The sequence shown here is derived from an EMBL/GenBank/DDBJ whole genome shotgun (WGS) entry which is preliminary data.</text>
</comment>
<evidence type="ECO:0000313" key="2">
    <source>
        <dbReference type="EMBL" id="CDQ38921.1"/>
    </source>
</evidence>
<evidence type="ECO:0000256" key="1">
    <source>
        <dbReference type="SAM" id="Coils"/>
    </source>
</evidence>
<accession>A0A024QAF7</accession>
<organism evidence="2 3">
    <name type="scientific">Virgibacillus massiliensis</name>
    <dbReference type="NCBI Taxonomy" id="1462526"/>
    <lineage>
        <taxon>Bacteria</taxon>
        <taxon>Bacillati</taxon>
        <taxon>Bacillota</taxon>
        <taxon>Bacilli</taxon>
        <taxon>Bacillales</taxon>
        <taxon>Bacillaceae</taxon>
        <taxon>Virgibacillus</taxon>
    </lineage>
</organism>
<name>A0A024QAF7_9BACI</name>
<protein>
    <submittedName>
        <fullName evidence="2">Uncharacterized protein</fullName>
    </submittedName>
</protein>
<keyword evidence="1" id="KW-0175">Coiled coil</keyword>
<proteinExistence type="predicted"/>
<reference evidence="3" key="2">
    <citation type="submission" date="2014-05" db="EMBL/GenBank/DDBJ databases">
        <title>Draft genome sequence of Virgibacillus massiliensis Vm-5.</title>
        <authorList>
            <person name="Khelaifia S."/>
            <person name="Croce O."/>
            <person name="Lagier J.C."/>
            <person name="Raoult D."/>
        </authorList>
    </citation>
    <scope>NUCLEOTIDE SEQUENCE [LARGE SCALE GENOMIC DNA]</scope>
    <source>
        <strain evidence="3">Vm-5</strain>
    </source>
</reference>
<gene>
    <name evidence="2" type="ORF">BN990_01198</name>
</gene>
<evidence type="ECO:0000313" key="3">
    <source>
        <dbReference type="Proteomes" id="UP000028875"/>
    </source>
</evidence>
<dbReference type="AlphaFoldDB" id="A0A024QAF7"/>
<reference evidence="2 3" key="1">
    <citation type="submission" date="2014-03" db="EMBL/GenBank/DDBJ databases">
        <authorList>
            <person name="Urmite Genomes U."/>
        </authorList>
    </citation>
    <scope>NUCLEOTIDE SEQUENCE [LARGE SCALE GENOMIC DNA]</scope>
    <source>
        <strain evidence="2 3">Vm-5</strain>
    </source>
</reference>
<keyword evidence="3" id="KW-1185">Reference proteome</keyword>
<sequence>MRQRDRLNILTKVRKELDSMADKQKEMEAFIEEQKPSTSLDVALCFAYCKVHFEATQSAFSKLLGISDRTVRKYIKNVIRNCWYKSPVGEKCINKGIAESKITEEILKEIKNYRDELAQILEQGQGKDNNKEYLQQEVADLQKELKSIEVKQDRLDDLLEDGIYTKEKYMSRMEKLTNKQKDVETELDLLNKQLKKQDTVQDKDKIALLDAVLDNFDGLVSEKDRNRVFKSVLSYVELKRPTKEDEGEINVNFL</sequence>
<dbReference type="EMBL" id="CCDP010000001">
    <property type="protein sequence ID" value="CDQ38921.1"/>
    <property type="molecule type" value="Genomic_DNA"/>
</dbReference>
<dbReference type="STRING" id="1462526.BN990_01198"/>
<dbReference type="Proteomes" id="UP000028875">
    <property type="component" value="Unassembled WGS sequence"/>
</dbReference>
<feature type="coiled-coil region" evidence="1">
    <location>
        <begin position="103"/>
        <end position="193"/>
    </location>
</feature>